<organism evidence="2 3">
    <name type="scientific">Rhodovulum euryhalinum</name>
    <dbReference type="NCBI Taxonomy" id="35805"/>
    <lineage>
        <taxon>Bacteria</taxon>
        <taxon>Pseudomonadati</taxon>
        <taxon>Pseudomonadota</taxon>
        <taxon>Alphaproteobacteria</taxon>
        <taxon>Rhodobacterales</taxon>
        <taxon>Paracoccaceae</taxon>
        <taxon>Rhodovulum</taxon>
    </lineage>
</organism>
<proteinExistence type="predicted"/>
<keyword evidence="3" id="KW-1185">Reference proteome</keyword>
<feature type="signal peptide" evidence="1">
    <location>
        <begin position="1"/>
        <end position="22"/>
    </location>
</feature>
<sequence>MSSRAITGAVLVTLSLAASAPAADFSDPTWPCIQRKVEGLSPGIMWPHPIEERTFAPETEAAARDLAGRMALRRIAVEDLPPMVAEFTEAHGRDPALLGHVFMLAFDRMSSQRRAIMQGIEDYSLKQIALSQRIDATRVEMDRLMVAEQPDYDRVDELEEQLAWDERIFTDRTQSLTYVCETPVILEKRLYSIAQMLAAATGG</sequence>
<keyword evidence="1" id="KW-0732">Signal</keyword>
<dbReference type="OrthoDB" id="6159094at2"/>
<evidence type="ECO:0000256" key="1">
    <source>
        <dbReference type="SAM" id="SignalP"/>
    </source>
</evidence>
<gene>
    <name evidence="2" type="ORF">EV655_106161</name>
</gene>
<evidence type="ECO:0000313" key="3">
    <source>
        <dbReference type="Proteomes" id="UP000295142"/>
    </source>
</evidence>
<dbReference type="RefSeq" id="WP_132544012.1">
    <property type="nucleotide sequence ID" value="NZ_SLWW01000006.1"/>
</dbReference>
<accession>A0A4R2KNM0</accession>
<feature type="chain" id="PRO_5020860561" evidence="1">
    <location>
        <begin position="23"/>
        <end position="203"/>
    </location>
</feature>
<dbReference type="EMBL" id="SLWW01000006">
    <property type="protein sequence ID" value="TCO71668.1"/>
    <property type="molecule type" value="Genomic_DNA"/>
</dbReference>
<reference evidence="2 3" key="1">
    <citation type="submission" date="2019-03" db="EMBL/GenBank/DDBJ databases">
        <title>Genomic Encyclopedia of Type Strains, Phase IV (KMG-IV): sequencing the most valuable type-strain genomes for metagenomic binning, comparative biology and taxonomic classification.</title>
        <authorList>
            <person name="Goeker M."/>
        </authorList>
    </citation>
    <scope>NUCLEOTIDE SEQUENCE [LARGE SCALE GENOMIC DNA]</scope>
    <source>
        <strain evidence="2 3">DSM 4868</strain>
    </source>
</reference>
<comment type="caution">
    <text evidence="2">The sequence shown here is derived from an EMBL/GenBank/DDBJ whole genome shotgun (WGS) entry which is preliminary data.</text>
</comment>
<name>A0A4R2KNM0_9RHOB</name>
<dbReference type="AlphaFoldDB" id="A0A4R2KNM0"/>
<evidence type="ECO:0000313" key="2">
    <source>
        <dbReference type="EMBL" id="TCO71668.1"/>
    </source>
</evidence>
<protein>
    <submittedName>
        <fullName evidence="2">Uncharacterized protein</fullName>
    </submittedName>
</protein>
<dbReference type="Proteomes" id="UP000295142">
    <property type="component" value="Unassembled WGS sequence"/>
</dbReference>